<feature type="compositionally biased region" description="Polar residues" evidence="1">
    <location>
        <begin position="213"/>
        <end position="228"/>
    </location>
</feature>
<proteinExistence type="predicted"/>
<accession>A0A9W4U3D1</accession>
<feature type="compositionally biased region" description="Acidic residues" evidence="1">
    <location>
        <begin position="137"/>
        <end position="146"/>
    </location>
</feature>
<gene>
    <name evidence="2" type="ORF">PDIGIT_LOCUS2214</name>
</gene>
<evidence type="ECO:0000256" key="1">
    <source>
        <dbReference type="SAM" id="MobiDB-lite"/>
    </source>
</evidence>
<feature type="compositionally biased region" description="Polar residues" evidence="1">
    <location>
        <begin position="151"/>
        <end position="175"/>
    </location>
</feature>
<dbReference type="EMBL" id="CAOQHR010000001">
    <property type="protein sequence ID" value="CAI6283723.1"/>
    <property type="molecule type" value="Genomic_DNA"/>
</dbReference>
<sequence length="477" mass="50739">MQNHNNYQPSQRPARGGVQETSQRSSAVAQPPAAVHPRNHSEGKISHTSTSLMPLLHEQNENFGLHVPYLADSWVEIGSRPSSSSLSSAADTDIVTTGLRVQHDSNLHRQRRRPRNADQFRVGTGHRVASGGGDNSSQEEYDESESESDRVLTSSNEGIGPSPLQNQTRSPYSRASSDTMSEREDDDDDENATAVNYPRSSRRQFEPRPNAFTHPSNQPAIRSQSGTAYTPRRPAPRTSTQRHSYPSSHSPYNILSPTAQAEHDEVLRASLSTLLSAAAAVRGLPKPGQPSRTTTSTRVDPTTLRMVPESALLGDIQEEARSTSTNNNTRETASSSSPHRSPSTSPSDHSKRKAATSPPPPLTSPTTTNNNSVASKDHRRAVKKVRGVGPLLVDDVSPTLLTWVISASVLAIVGVVSFSTGYSLGREAGHAEAASAAAGGAGEVAGACGKEVGAAAARGGGLGIRRLRWSAGSGVRV</sequence>
<evidence type="ECO:0000313" key="2">
    <source>
        <dbReference type="EMBL" id="CAI6283723.1"/>
    </source>
</evidence>
<protein>
    <submittedName>
        <fullName evidence="2">Uncharacterized protein</fullName>
    </submittedName>
</protein>
<dbReference type="Proteomes" id="UP001152607">
    <property type="component" value="Unassembled WGS sequence"/>
</dbReference>
<feature type="region of interest" description="Disordered" evidence="1">
    <location>
        <begin position="1"/>
        <end position="53"/>
    </location>
</feature>
<evidence type="ECO:0000313" key="3">
    <source>
        <dbReference type="Proteomes" id="UP001152607"/>
    </source>
</evidence>
<feature type="compositionally biased region" description="Polar residues" evidence="1">
    <location>
        <begin position="237"/>
        <end position="259"/>
    </location>
</feature>
<organism evidence="2 3">
    <name type="scientific">Periconia digitata</name>
    <dbReference type="NCBI Taxonomy" id="1303443"/>
    <lineage>
        <taxon>Eukaryota</taxon>
        <taxon>Fungi</taxon>
        <taxon>Dikarya</taxon>
        <taxon>Ascomycota</taxon>
        <taxon>Pezizomycotina</taxon>
        <taxon>Dothideomycetes</taxon>
        <taxon>Pleosporomycetidae</taxon>
        <taxon>Pleosporales</taxon>
        <taxon>Massarineae</taxon>
        <taxon>Periconiaceae</taxon>
        <taxon>Periconia</taxon>
    </lineage>
</organism>
<feature type="region of interest" description="Disordered" evidence="1">
    <location>
        <begin position="282"/>
        <end position="381"/>
    </location>
</feature>
<feature type="compositionally biased region" description="Polar residues" evidence="1">
    <location>
        <begin position="19"/>
        <end position="28"/>
    </location>
</feature>
<comment type="caution">
    <text evidence="2">The sequence shown here is derived from an EMBL/GenBank/DDBJ whole genome shotgun (WGS) entry which is preliminary data.</text>
</comment>
<dbReference type="AlphaFoldDB" id="A0A9W4U3D1"/>
<name>A0A9W4U3D1_9PLEO</name>
<feature type="compositionally biased region" description="Polar residues" evidence="1">
    <location>
        <begin position="1"/>
        <end position="11"/>
    </location>
</feature>
<keyword evidence="3" id="KW-1185">Reference proteome</keyword>
<dbReference type="OrthoDB" id="5413188at2759"/>
<feature type="compositionally biased region" description="Low complexity" evidence="1">
    <location>
        <begin position="290"/>
        <end position="303"/>
    </location>
</feature>
<feature type="region of interest" description="Disordered" evidence="1">
    <location>
        <begin position="97"/>
        <end position="261"/>
    </location>
</feature>
<feature type="compositionally biased region" description="Low complexity" evidence="1">
    <location>
        <begin position="322"/>
        <end position="347"/>
    </location>
</feature>
<reference evidence="2" key="1">
    <citation type="submission" date="2023-01" db="EMBL/GenBank/DDBJ databases">
        <authorList>
            <person name="Van Ghelder C."/>
            <person name="Rancurel C."/>
        </authorList>
    </citation>
    <scope>NUCLEOTIDE SEQUENCE</scope>
    <source>
        <strain evidence="2">CNCM I-4278</strain>
    </source>
</reference>